<dbReference type="InterPro" id="IPR012944">
    <property type="entry name" value="SusD_RagB_dom"/>
</dbReference>
<dbReference type="STRING" id="1203610.HMPREF1536_03077"/>
<dbReference type="EMBL" id="AQHW01000015">
    <property type="protein sequence ID" value="KKB55606.1"/>
    <property type="molecule type" value="Genomic_DNA"/>
</dbReference>
<dbReference type="HOGENOM" id="CLU_015553_0_1_10"/>
<keyword evidence="5" id="KW-0998">Cell outer membrane</keyword>
<sequence>MKKRNIFLGLILAFSLTSCFDLDKMPEGVLSTAQPFSSTGEMRNYLDQFYQTGAAYGSGLRAQDFGAGGGGNIAGYDTHSDNMSSSSVSTRLAGETTLSGASKLANYTGIRNLNFLLCNLGNCAEEGSADYNQYVGEAYYFRAWYYYKMFVDYGPLTWISEPLDPNEEAMQLARDSRTVVADSILADLDKAIMYLKEQNNSASMRVHRDVARALKSEVALFEGTWEKYHKAKGDKFFDPSVTDEKIKSYFTQAAAAAKEVMDRGVWKIYTTGNTTNDYRVVFQTTDLSNNPEVLWFKMYDGDQVGNNVNRYLNQGGGGVGVTSSLVDDYLTIDGKPFVGTQRIEAKKVFGNELLPTVRDPRLVQTICAPGQQLRPDDTAPYYQVPPLIGSSAYNQNMTGYSLLKHVQIDYTGSLDAEFKGATPAIQFRYADILLNYAEALAELDGATNSQNIIVALQPLRDRVGMPAVDFDREYNQESDYPFRHLNKYIQAVRRERRIEKACEGRRLEDILRWAAAEELIVGQWPKGALFVGSNLQEHPEYDGKLVYDQSSGNNLFLTGKPGDALRYVVPSNPAGYEQGWRFNVGRDYLLPIQPRMLSLTGGKWEQNPGW</sequence>
<dbReference type="RefSeq" id="WP_028726070.1">
    <property type="nucleotide sequence ID" value="NZ_AUAE01000008.1"/>
</dbReference>
<evidence type="ECO:0000256" key="4">
    <source>
        <dbReference type="ARBA" id="ARBA00023136"/>
    </source>
</evidence>
<dbReference type="InterPro" id="IPR011990">
    <property type="entry name" value="TPR-like_helical_dom_sf"/>
</dbReference>
<dbReference type="Gene3D" id="1.25.40.390">
    <property type="match status" value="1"/>
</dbReference>
<dbReference type="PATRIC" id="fig|1203610.3.peg.3144"/>
<keyword evidence="3 6" id="KW-0732">Signal</keyword>
<evidence type="ECO:0000256" key="3">
    <source>
        <dbReference type="ARBA" id="ARBA00022729"/>
    </source>
</evidence>
<comment type="similarity">
    <text evidence="2">Belongs to the SusD family.</text>
</comment>
<dbReference type="Proteomes" id="UP000033035">
    <property type="component" value="Unassembled WGS sequence"/>
</dbReference>
<feature type="chain" id="PRO_5002489074" description="RagB/SusD domain-containing protein" evidence="6">
    <location>
        <begin position="21"/>
        <end position="610"/>
    </location>
</feature>
<dbReference type="InterPro" id="IPR033985">
    <property type="entry name" value="SusD-like_N"/>
</dbReference>
<evidence type="ECO:0000259" key="8">
    <source>
        <dbReference type="Pfam" id="PF14322"/>
    </source>
</evidence>
<dbReference type="SUPFAM" id="SSF48452">
    <property type="entry name" value="TPR-like"/>
    <property type="match status" value="1"/>
</dbReference>
<gene>
    <name evidence="9" type="ORF">HMPREF1536_03077</name>
</gene>
<comment type="caution">
    <text evidence="9">The sequence shown here is derived from an EMBL/GenBank/DDBJ whole genome shotgun (WGS) entry which is preliminary data.</text>
</comment>
<evidence type="ECO:0000313" key="9">
    <source>
        <dbReference type="EMBL" id="KKB55606.1"/>
    </source>
</evidence>
<protein>
    <recommendedName>
        <fullName evidence="11">RagB/SusD domain-containing protein</fullName>
    </recommendedName>
</protein>
<proteinExistence type="inferred from homology"/>
<evidence type="ECO:0008006" key="11">
    <source>
        <dbReference type="Google" id="ProtNLM"/>
    </source>
</evidence>
<evidence type="ECO:0000256" key="1">
    <source>
        <dbReference type="ARBA" id="ARBA00004442"/>
    </source>
</evidence>
<keyword evidence="10" id="KW-1185">Reference proteome</keyword>
<dbReference type="AlphaFoldDB" id="A0A0F5JCN2"/>
<feature type="domain" description="SusD-like N-terminal" evidence="8">
    <location>
        <begin position="105"/>
        <end position="218"/>
    </location>
</feature>
<evidence type="ECO:0000256" key="2">
    <source>
        <dbReference type="ARBA" id="ARBA00006275"/>
    </source>
</evidence>
<feature type="domain" description="RagB/SusD" evidence="7">
    <location>
        <begin position="307"/>
        <end position="610"/>
    </location>
</feature>
<comment type="subcellular location">
    <subcellularLocation>
        <location evidence="1">Cell outer membrane</location>
    </subcellularLocation>
</comment>
<name>A0A0F5JCN2_9BACT</name>
<feature type="signal peptide" evidence="6">
    <location>
        <begin position="1"/>
        <end position="20"/>
    </location>
</feature>
<evidence type="ECO:0000256" key="5">
    <source>
        <dbReference type="ARBA" id="ARBA00023237"/>
    </source>
</evidence>
<reference evidence="9 10" key="1">
    <citation type="submission" date="2013-04" db="EMBL/GenBank/DDBJ databases">
        <title>The Genome Sequence of Parabacteroides gordonii DSM 23371.</title>
        <authorList>
            <consortium name="The Broad Institute Genomics Platform"/>
            <person name="Earl A."/>
            <person name="Ward D."/>
            <person name="Feldgarden M."/>
            <person name="Gevers D."/>
            <person name="Martens E."/>
            <person name="Sakamoto M."/>
            <person name="Benno Y."/>
            <person name="Suzuki N."/>
            <person name="Matsunaga N."/>
            <person name="Koshihara K."/>
            <person name="Seki M."/>
            <person name="Komiya H."/>
            <person name="Walker B."/>
            <person name="Young S."/>
            <person name="Zeng Q."/>
            <person name="Gargeya S."/>
            <person name="Fitzgerald M."/>
            <person name="Haas B."/>
            <person name="Abouelleil A."/>
            <person name="Allen A.W."/>
            <person name="Alvarado L."/>
            <person name="Arachchi H.M."/>
            <person name="Berlin A.M."/>
            <person name="Chapman S.B."/>
            <person name="Gainer-Dewar J."/>
            <person name="Goldberg J."/>
            <person name="Griggs A."/>
            <person name="Gujja S."/>
            <person name="Hansen M."/>
            <person name="Howarth C."/>
            <person name="Imamovic A."/>
            <person name="Ireland A."/>
            <person name="Larimer J."/>
            <person name="McCowan C."/>
            <person name="Murphy C."/>
            <person name="Pearson M."/>
            <person name="Poon T.W."/>
            <person name="Priest M."/>
            <person name="Roberts A."/>
            <person name="Saif S."/>
            <person name="Shea T."/>
            <person name="Sisk P."/>
            <person name="Sykes S."/>
            <person name="Wortman J."/>
            <person name="Nusbaum C."/>
            <person name="Birren B."/>
        </authorList>
    </citation>
    <scope>NUCLEOTIDE SEQUENCE [LARGE SCALE GENOMIC DNA]</scope>
    <source>
        <strain evidence="9 10">MS-1</strain>
    </source>
</reference>
<evidence type="ECO:0000259" key="7">
    <source>
        <dbReference type="Pfam" id="PF07980"/>
    </source>
</evidence>
<dbReference type="Pfam" id="PF14322">
    <property type="entry name" value="SusD-like_3"/>
    <property type="match status" value="1"/>
</dbReference>
<dbReference type="GO" id="GO:0009279">
    <property type="term" value="C:cell outer membrane"/>
    <property type="evidence" value="ECO:0007669"/>
    <property type="project" value="UniProtKB-SubCell"/>
</dbReference>
<evidence type="ECO:0000256" key="6">
    <source>
        <dbReference type="SAM" id="SignalP"/>
    </source>
</evidence>
<keyword evidence="4" id="KW-0472">Membrane</keyword>
<organism evidence="9 10">
    <name type="scientific">Parabacteroides gordonii MS-1 = DSM 23371</name>
    <dbReference type="NCBI Taxonomy" id="1203610"/>
    <lineage>
        <taxon>Bacteria</taxon>
        <taxon>Pseudomonadati</taxon>
        <taxon>Bacteroidota</taxon>
        <taxon>Bacteroidia</taxon>
        <taxon>Bacteroidales</taxon>
        <taxon>Tannerellaceae</taxon>
        <taxon>Parabacteroides</taxon>
    </lineage>
</organism>
<accession>A0A0F5JCN2</accession>
<dbReference type="Pfam" id="PF07980">
    <property type="entry name" value="SusD_RagB"/>
    <property type="match status" value="1"/>
</dbReference>
<dbReference type="PROSITE" id="PS51257">
    <property type="entry name" value="PROKAR_LIPOPROTEIN"/>
    <property type="match status" value="1"/>
</dbReference>
<evidence type="ECO:0000313" key="10">
    <source>
        <dbReference type="Proteomes" id="UP000033035"/>
    </source>
</evidence>